<evidence type="ECO:0000313" key="2">
    <source>
        <dbReference type="Proteomes" id="UP001607303"/>
    </source>
</evidence>
<dbReference type="AlphaFoldDB" id="A0ABD2BBN5"/>
<dbReference type="EMBL" id="JAYRBN010000091">
    <property type="protein sequence ID" value="KAL2730151.1"/>
    <property type="molecule type" value="Genomic_DNA"/>
</dbReference>
<sequence>MDAWHLDPTLLSDLYNSLDQFAEANRITVPPRTSKSRLHREDIGSLISGQNKEFNSNVQSLIYIMTNRFCRKISPDTNWFLSSIGDELMEELPLDLLQSITGILRR</sequence>
<name>A0ABD2BBN5_VESMC</name>
<comment type="caution">
    <text evidence="1">The sequence shown here is derived from an EMBL/GenBank/DDBJ whole genome shotgun (WGS) entry which is preliminary data.</text>
</comment>
<protein>
    <submittedName>
        <fullName evidence="1">Uncharacterized protein</fullName>
    </submittedName>
</protein>
<dbReference type="Proteomes" id="UP001607303">
    <property type="component" value="Unassembled WGS sequence"/>
</dbReference>
<proteinExistence type="predicted"/>
<keyword evidence="2" id="KW-1185">Reference proteome</keyword>
<reference evidence="1 2" key="1">
    <citation type="journal article" date="2024" name="Ann. Entomol. Soc. Am.">
        <title>Genomic analyses of the southern and eastern yellowjacket wasps (Hymenoptera: Vespidae) reveal evolutionary signatures of social life.</title>
        <authorList>
            <person name="Catto M.A."/>
            <person name="Caine P.B."/>
            <person name="Orr S.E."/>
            <person name="Hunt B.G."/>
            <person name="Goodisman M.A.D."/>
        </authorList>
    </citation>
    <scope>NUCLEOTIDE SEQUENCE [LARGE SCALE GENOMIC DNA]</scope>
    <source>
        <strain evidence="1">232</strain>
        <tissue evidence="1">Head and thorax</tissue>
    </source>
</reference>
<organism evidence="1 2">
    <name type="scientific">Vespula maculifrons</name>
    <name type="common">Eastern yellow jacket</name>
    <name type="synonym">Wasp</name>
    <dbReference type="NCBI Taxonomy" id="7453"/>
    <lineage>
        <taxon>Eukaryota</taxon>
        <taxon>Metazoa</taxon>
        <taxon>Ecdysozoa</taxon>
        <taxon>Arthropoda</taxon>
        <taxon>Hexapoda</taxon>
        <taxon>Insecta</taxon>
        <taxon>Pterygota</taxon>
        <taxon>Neoptera</taxon>
        <taxon>Endopterygota</taxon>
        <taxon>Hymenoptera</taxon>
        <taxon>Apocrita</taxon>
        <taxon>Aculeata</taxon>
        <taxon>Vespoidea</taxon>
        <taxon>Vespidae</taxon>
        <taxon>Vespinae</taxon>
        <taxon>Vespula</taxon>
    </lineage>
</organism>
<accession>A0ABD2BBN5</accession>
<evidence type="ECO:0000313" key="1">
    <source>
        <dbReference type="EMBL" id="KAL2730151.1"/>
    </source>
</evidence>
<gene>
    <name evidence="1" type="ORF">V1477_015962</name>
</gene>